<dbReference type="EMBL" id="AP028056">
    <property type="protein sequence ID" value="BEH01548.1"/>
    <property type="molecule type" value="Genomic_DNA"/>
</dbReference>
<name>A0AAN0K693_9ACTN</name>
<organism evidence="6 7">
    <name type="scientific">Brooklawnia propionicigenes</name>
    <dbReference type="NCBI Taxonomy" id="3041175"/>
    <lineage>
        <taxon>Bacteria</taxon>
        <taxon>Bacillati</taxon>
        <taxon>Actinomycetota</taxon>
        <taxon>Actinomycetes</taxon>
        <taxon>Propionibacteriales</taxon>
        <taxon>Propionibacteriaceae</taxon>
        <taxon>Brooklawnia</taxon>
    </lineage>
</organism>
<dbReference type="InterPro" id="IPR000878">
    <property type="entry name" value="4pyrrol_Mease"/>
</dbReference>
<dbReference type="InterPro" id="IPR003754">
    <property type="entry name" value="4pyrrol_synth_uPrphyn_synth"/>
</dbReference>
<dbReference type="Gene3D" id="3.40.50.10090">
    <property type="match status" value="2"/>
</dbReference>
<dbReference type="InterPro" id="IPR014776">
    <property type="entry name" value="4pyrrole_Mease_sub2"/>
</dbReference>
<dbReference type="KEGG" id="broo:brsh051_08290"/>
<dbReference type="RefSeq" id="WP_286267859.1">
    <property type="nucleotide sequence ID" value="NZ_AP028056.1"/>
</dbReference>
<dbReference type="Gene3D" id="3.30.950.10">
    <property type="entry name" value="Methyltransferase, Cobalt-precorrin-4 Transmethylase, Domain 2"/>
    <property type="match status" value="1"/>
</dbReference>
<keyword evidence="1" id="KW-0489">Methyltransferase</keyword>
<dbReference type="FunFam" id="3.40.50.10090:FF:000001">
    <property type="entry name" value="Bifunctional uroporphyrinogen-III C-methyltransferase/uroporphyrinogen-III synthase"/>
    <property type="match status" value="1"/>
</dbReference>
<dbReference type="InterPro" id="IPR039793">
    <property type="entry name" value="UROS/Hem4"/>
</dbReference>
<protein>
    <submittedName>
        <fullName evidence="6">Bifunctional uroporphyrinogen-III C-methyltransferase/uroporphyrinogen-III synthase</fullName>
    </submittedName>
</protein>
<evidence type="ECO:0000256" key="3">
    <source>
        <dbReference type="ARBA" id="ARBA00022691"/>
    </source>
</evidence>
<dbReference type="Pfam" id="PF02602">
    <property type="entry name" value="HEM4"/>
    <property type="match status" value="1"/>
</dbReference>
<dbReference type="PANTHER" id="PTHR40082">
    <property type="entry name" value="BLR5956 PROTEIN"/>
    <property type="match status" value="1"/>
</dbReference>
<proteinExistence type="predicted"/>
<evidence type="ECO:0000259" key="4">
    <source>
        <dbReference type="Pfam" id="PF00590"/>
    </source>
</evidence>
<dbReference type="Proteomes" id="UP001431656">
    <property type="component" value="Chromosome"/>
</dbReference>
<evidence type="ECO:0000256" key="1">
    <source>
        <dbReference type="ARBA" id="ARBA00022603"/>
    </source>
</evidence>
<evidence type="ECO:0000256" key="2">
    <source>
        <dbReference type="ARBA" id="ARBA00022679"/>
    </source>
</evidence>
<keyword evidence="2" id="KW-0808">Transferase</keyword>
<dbReference type="GO" id="GO:0004852">
    <property type="term" value="F:uroporphyrinogen-III synthase activity"/>
    <property type="evidence" value="ECO:0007669"/>
    <property type="project" value="InterPro"/>
</dbReference>
<evidence type="ECO:0000259" key="5">
    <source>
        <dbReference type="Pfam" id="PF02602"/>
    </source>
</evidence>
<evidence type="ECO:0000313" key="7">
    <source>
        <dbReference type="Proteomes" id="UP001431656"/>
    </source>
</evidence>
<dbReference type="FunFam" id="3.40.50.10090:FF:000002">
    <property type="entry name" value="Bifunctional uroporphyrinogen-III C-methyltransferase/uroporphyrinogen-III synthase"/>
    <property type="match status" value="1"/>
</dbReference>
<dbReference type="CDD" id="cd06578">
    <property type="entry name" value="HemD"/>
    <property type="match status" value="1"/>
</dbReference>
<dbReference type="GO" id="GO:0008168">
    <property type="term" value="F:methyltransferase activity"/>
    <property type="evidence" value="ECO:0007669"/>
    <property type="project" value="UniProtKB-KW"/>
</dbReference>
<dbReference type="AlphaFoldDB" id="A0AAN0K693"/>
<dbReference type="Pfam" id="PF00590">
    <property type="entry name" value="TP_methylase"/>
    <property type="match status" value="1"/>
</dbReference>
<evidence type="ECO:0000313" key="6">
    <source>
        <dbReference type="EMBL" id="BEH01548.1"/>
    </source>
</evidence>
<gene>
    <name evidence="6" type="ORF">brsh051_08290</name>
</gene>
<dbReference type="GO" id="GO:0032259">
    <property type="term" value="P:methylation"/>
    <property type="evidence" value="ECO:0007669"/>
    <property type="project" value="UniProtKB-KW"/>
</dbReference>
<dbReference type="SUPFAM" id="SSF53790">
    <property type="entry name" value="Tetrapyrrole methylase"/>
    <property type="match status" value="1"/>
</dbReference>
<dbReference type="InterPro" id="IPR014777">
    <property type="entry name" value="4pyrrole_Mease_sub1"/>
</dbReference>
<dbReference type="Gene3D" id="3.40.1010.10">
    <property type="entry name" value="Cobalt-precorrin-4 Transmethylase, Domain 1"/>
    <property type="match status" value="1"/>
</dbReference>
<sequence length="535" mass="56819">MSEQRSTLALADCDPAVLTASRHPARVIPGYVIFVGVGLGGPLRLTLAGLKAIEEADVIVLNPGVDEGLLDEPEITTPDRAVTVVADDHPDLDKITTLVQSGLSVVWLLAGDPLMDAEAASYTSELRANGCRIDMVPGLSRLSLAITSTGITPGPGFRLWSGSAAMSGDGESFVALLPDQQADDIIAHAEQIGLPADTRALVVSDYATSAQKTTPTVLGELADVLNAVQDRPSAVIIGPAAVRDPSLNWFESKPLFGWHVLVPRTKGLSGAMERRLEHHGAVPVQIPTISVEPPRNPQPMERAIQGLVDGRYQWIIFNSAQAVRAVTERLVGLGLDSRAFSGLRIAAVGADTVTALRGWGITPDLVPEGEARSEALASEFPIFDDLLDPINRIFIPRADVSVDSLVQSMNELGWEVDDVVAYRTVRAAPPAAEIRDAIKAGRFDAVVFSSASTVRNMVGIAGKPHVDTIIAAIGPATVAACEEANLRVDVVASQPNQADLVDALAAFAVKRAEQLGARGEPVRKPSLQRPRRRNK</sequence>
<dbReference type="InterPro" id="IPR035996">
    <property type="entry name" value="4pyrrol_Methylase_sf"/>
</dbReference>
<feature type="domain" description="Tetrapyrrole methylase" evidence="4">
    <location>
        <begin position="32"/>
        <end position="222"/>
    </location>
</feature>
<dbReference type="GO" id="GO:0006780">
    <property type="term" value="P:uroporphyrinogen III biosynthetic process"/>
    <property type="evidence" value="ECO:0007669"/>
    <property type="project" value="InterPro"/>
</dbReference>
<feature type="domain" description="Tetrapyrrole biosynthesis uroporphyrinogen III synthase" evidence="5">
    <location>
        <begin position="272"/>
        <end position="501"/>
    </location>
</feature>
<keyword evidence="3" id="KW-0949">S-adenosyl-L-methionine</keyword>
<dbReference type="PANTHER" id="PTHR40082:SF1">
    <property type="entry name" value="BLR5956 PROTEIN"/>
    <property type="match status" value="1"/>
</dbReference>
<dbReference type="SUPFAM" id="SSF69618">
    <property type="entry name" value="HemD-like"/>
    <property type="match status" value="1"/>
</dbReference>
<reference evidence="6" key="1">
    <citation type="journal article" date="2024" name="Int. J. Syst. Evol. Microbiol.">
        <title>Brooklawnia propionicigenes sp. nov., a facultatively anaerobic, propionate-producing bacterium isolated from a methanogenic reactor treating waste from cattle farms.</title>
        <authorList>
            <person name="Akita Y."/>
            <person name="Ueki A."/>
            <person name="Tonouchi A."/>
            <person name="Sugawara Y."/>
            <person name="Honma S."/>
            <person name="Kaku N."/>
            <person name="Ueki K."/>
        </authorList>
    </citation>
    <scope>NUCLEOTIDE SEQUENCE</scope>
    <source>
        <strain evidence="6">SH051</strain>
    </source>
</reference>
<dbReference type="InterPro" id="IPR036108">
    <property type="entry name" value="4pyrrol_syn_uPrphyn_synt_sf"/>
</dbReference>
<accession>A0AAN0K693</accession>
<keyword evidence="7" id="KW-1185">Reference proteome</keyword>